<accession>A0A9P8FF74</accession>
<dbReference type="EMBL" id="JAHFXS010003063">
    <property type="protein sequence ID" value="KAG9969723.1"/>
    <property type="molecule type" value="Genomic_DNA"/>
</dbReference>
<feature type="region of interest" description="Disordered" evidence="1">
    <location>
        <begin position="96"/>
        <end position="131"/>
    </location>
</feature>
<gene>
    <name evidence="2" type="ORF">KCU98_g14938</name>
</gene>
<evidence type="ECO:0000313" key="2">
    <source>
        <dbReference type="EMBL" id="KAG9969723.1"/>
    </source>
</evidence>
<feature type="non-terminal residue" evidence="2">
    <location>
        <position position="1"/>
    </location>
</feature>
<proteinExistence type="predicted"/>
<reference evidence="2" key="1">
    <citation type="journal article" date="2021" name="J Fungi (Basel)">
        <title>Virulence traits and population genomics of the black yeast Aureobasidium melanogenum.</title>
        <authorList>
            <person name="Cernosa A."/>
            <person name="Sun X."/>
            <person name="Gostincar C."/>
            <person name="Fang C."/>
            <person name="Gunde-Cimerman N."/>
            <person name="Song Z."/>
        </authorList>
    </citation>
    <scope>NUCLEOTIDE SEQUENCE</scope>
    <source>
        <strain evidence="2">EXF-9298</strain>
    </source>
</reference>
<evidence type="ECO:0000256" key="1">
    <source>
        <dbReference type="SAM" id="MobiDB-lite"/>
    </source>
</evidence>
<feature type="compositionally biased region" description="Basic and acidic residues" evidence="1">
    <location>
        <begin position="101"/>
        <end position="114"/>
    </location>
</feature>
<reference evidence="2" key="2">
    <citation type="submission" date="2021-08" db="EMBL/GenBank/DDBJ databases">
        <authorList>
            <person name="Gostincar C."/>
            <person name="Sun X."/>
            <person name="Song Z."/>
            <person name="Gunde-Cimerman N."/>
        </authorList>
    </citation>
    <scope>NUCLEOTIDE SEQUENCE</scope>
    <source>
        <strain evidence="2">EXF-9298</strain>
    </source>
</reference>
<keyword evidence="3" id="KW-1185">Reference proteome</keyword>
<evidence type="ECO:0000313" key="3">
    <source>
        <dbReference type="Proteomes" id="UP000729357"/>
    </source>
</evidence>
<comment type="caution">
    <text evidence="2">The sequence shown here is derived from an EMBL/GenBank/DDBJ whole genome shotgun (WGS) entry which is preliminary data.</text>
</comment>
<protein>
    <submittedName>
        <fullName evidence="2">Uncharacterized protein</fullName>
    </submittedName>
</protein>
<dbReference type="AlphaFoldDB" id="A0A9P8FF74"/>
<dbReference type="Proteomes" id="UP000729357">
    <property type="component" value="Unassembled WGS sequence"/>
</dbReference>
<feature type="compositionally biased region" description="Polar residues" evidence="1">
    <location>
        <begin position="115"/>
        <end position="131"/>
    </location>
</feature>
<sequence length="337" mass="37503">MSHQSLHTSRRRSKSSGGNSDRQSPRYYAEGFEQAREHPIISANRSRSACGCLYPIPSIEALEHEEGLDDLHDQENAFSTYEGVFGEDIETIFEDASPFRPEGDNRHDGDEKESGNTWPINTSESPPQNQDISVRSHNLWSASTILPSSDTAASIPLPAPNDLTSTYLPFSSHLALTTHFGPSTLTNFQTFHTPIFLHSILQLPSTFAQLFCLRTSDLLCRVTPSILLNHTTILDAETLLPCLVPAKALSTYHHVNGLLYFPSSPAALSKINGFLTATHTTDTERRKVQTQIQDSEGERHEITAWAWVAVTKEGTEEWWTLEDFIAGRIVGLGTVEW</sequence>
<feature type="region of interest" description="Disordered" evidence="1">
    <location>
        <begin position="1"/>
        <end position="31"/>
    </location>
</feature>
<organism evidence="2 3">
    <name type="scientific">Aureobasidium melanogenum</name>
    <name type="common">Aureobasidium pullulans var. melanogenum</name>
    <dbReference type="NCBI Taxonomy" id="46634"/>
    <lineage>
        <taxon>Eukaryota</taxon>
        <taxon>Fungi</taxon>
        <taxon>Dikarya</taxon>
        <taxon>Ascomycota</taxon>
        <taxon>Pezizomycotina</taxon>
        <taxon>Dothideomycetes</taxon>
        <taxon>Dothideomycetidae</taxon>
        <taxon>Dothideales</taxon>
        <taxon>Saccotheciaceae</taxon>
        <taxon>Aureobasidium</taxon>
    </lineage>
</organism>
<name>A0A9P8FF74_AURME</name>